<gene>
    <name evidence="4" type="ORF">SCLCIDRAFT_1162836</name>
</gene>
<evidence type="ECO:0000256" key="2">
    <source>
        <dbReference type="ARBA" id="ARBA00022898"/>
    </source>
</evidence>
<evidence type="ECO:0000256" key="3">
    <source>
        <dbReference type="RuleBase" id="RU003560"/>
    </source>
</evidence>
<evidence type="ECO:0000313" key="5">
    <source>
        <dbReference type="Proteomes" id="UP000053989"/>
    </source>
</evidence>
<comment type="similarity">
    <text evidence="1 3">Belongs to the class-III pyridoxal-phosphate-dependent aminotransferase family.</text>
</comment>
<dbReference type="GO" id="GO:0030170">
    <property type="term" value="F:pyridoxal phosphate binding"/>
    <property type="evidence" value="ECO:0007669"/>
    <property type="project" value="InterPro"/>
</dbReference>
<accession>A0A0C3D9B5</accession>
<dbReference type="STRING" id="1036808.A0A0C3D9B5"/>
<dbReference type="Gene3D" id="3.40.640.10">
    <property type="entry name" value="Type I PLP-dependent aspartate aminotransferase-like (Major domain)"/>
    <property type="match status" value="1"/>
</dbReference>
<dbReference type="InterPro" id="IPR015422">
    <property type="entry name" value="PyrdxlP-dep_Trfase_small"/>
</dbReference>
<sequence length="389" mass="42077">MQLSSKPAEELAKFLVDSSDGAFELVAFASGGSEAMEAVIKLARQYYVETGQPKRKNFIARQLSFHGNTLSTLSLAYHPARRAPYVDILDIEHFHHVSPAYAKRFQREDETEEQYVERLRQELENKFLELGPDTVIGFVAETVVGATTGVVGAPKGYFAAMKLVCEKYGALFILDEVMSGMGRMGSLHAWQSVGDGASPDIQAVAKGLGGGYASIGAVLMSPRVSKGIKGGSGLLKHGHTYQAHPLACVAALAVQKVISEENLLSRAVENGELMSTLLRQGLQAEGTIAKPFCFDIRGRGAFWGIEFDFDVPDAANMDGKGESFAMAVQARCFDNGLIVIGMTGGANIEGTKGDYIILGPAYNATKEEIDQMVVILVRSVEEVLREWLS</sequence>
<name>A0A0C3D9B5_9AGAM</name>
<dbReference type="InterPro" id="IPR005814">
    <property type="entry name" value="Aminotrans_3"/>
</dbReference>
<dbReference type="Proteomes" id="UP000053989">
    <property type="component" value="Unassembled WGS sequence"/>
</dbReference>
<reference evidence="4 5" key="1">
    <citation type="submission" date="2014-04" db="EMBL/GenBank/DDBJ databases">
        <authorList>
            <consortium name="DOE Joint Genome Institute"/>
            <person name="Kuo A."/>
            <person name="Kohler A."/>
            <person name="Nagy L.G."/>
            <person name="Floudas D."/>
            <person name="Copeland A."/>
            <person name="Barry K.W."/>
            <person name="Cichocki N."/>
            <person name="Veneault-Fourrey C."/>
            <person name="LaButti K."/>
            <person name="Lindquist E.A."/>
            <person name="Lipzen A."/>
            <person name="Lundell T."/>
            <person name="Morin E."/>
            <person name="Murat C."/>
            <person name="Sun H."/>
            <person name="Tunlid A."/>
            <person name="Henrissat B."/>
            <person name="Grigoriev I.V."/>
            <person name="Hibbett D.S."/>
            <person name="Martin F."/>
            <person name="Nordberg H.P."/>
            <person name="Cantor M.N."/>
            <person name="Hua S.X."/>
        </authorList>
    </citation>
    <scope>NUCLEOTIDE SEQUENCE [LARGE SCALE GENOMIC DNA]</scope>
    <source>
        <strain evidence="4 5">Foug A</strain>
    </source>
</reference>
<keyword evidence="5" id="KW-1185">Reference proteome</keyword>
<organism evidence="4 5">
    <name type="scientific">Scleroderma citrinum Foug A</name>
    <dbReference type="NCBI Taxonomy" id="1036808"/>
    <lineage>
        <taxon>Eukaryota</taxon>
        <taxon>Fungi</taxon>
        <taxon>Dikarya</taxon>
        <taxon>Basidiomycota</taxon>
        <taxon>Agaricomycotina</taxon>
        <taxon>Agaricomycetes</taxon>
        <taxon>Agaricomycetidae</taxon>
        <taxon>Boletales</taxon>
        <taxon>Sclerodermatineae</taxon>
        <taxon>Sclerodermataceae</taxon>
        <taxon>Scleroderma</taxon>
    </lineage>
</organism>
<dbReference type="Gene3D" id="3.90.1150.10">
    <property type="entry name" value="Aspartate Aminotransferase, domain 1"/>
    <property type="match status" value="1"/>
</dbReference>
<dbReference type="InterPro" id="IPR015421">
    <property type="entry name" value="PyrdxlP-dep_Trfase_major"/>
</dbReference>
<dbReference type="Pfam" id="PF00202">
    <property type="entry name" value="Aminotran_3"/>
    <property type="match status" value="1"/>
</dbReference>
<dbReference type="GO" id="GO:0008483">
    <property type="term" value="F:transaminase activity"/>
    <property type="evidence" value="ECO:0007669"/>
    <property type="project" value="InterPro"/>
</dbReference>
<dbReference type="HOGENOM" id="CLU_016922_4_0_1"/>
<reference evidence="5" key="2">
    <citation type="submission" date="2015-01" db="EMBL/GenBank/DDBJ databases">
        <title>Evolutionary Origins and Diversification of the Mycorrhizal Mutualists.</title>
        <authorList>
            <consortium name="DOE Joint Genome Institute"/>
            <consortium name="Mycorrhizal Genomics Consortium"/>
            <person name="Kohler A."/>
            <person name="Kuo A."/>
            <person name="Nagy L.G."/>
            <person name="Floudas D."/>
            <person name="Copeland A."/>
            <person name="Barry K.W."/>
            <person name="Cichocki N."/>
            <person name="Veneault-Fourrey C."/>
            <person name="LaButti K."/>
            <person name="Lindquist E.A."/>
            <person name="Lipzen A."/>
            <person name="Lundell T."/>
            <person name="Morin E."/>
            <person name="Murat C."/>
            <person name="Riley R."/>
            <person name="Ohm R."/>
            <person name="Sun H."/>
            <person name="Tunlid A."/>
            <person name="Henrissat B."/>
            <person name="Grigoriev I.V."/>
            <person name="Hibbett D.S."/>
            <person name="Martin F."/>
        </authorList>
    </citation>
    <scope>NUCLEOTIDE SEQUENCE [LARGE SCALE GENOMIC DNA]</scope>
    <source>
        <strain evidence="5">Foug A</strain>
    </source>
</reference>
<dbReference type="PANTHER" id="PTHR43094">
    <property type="entry name" value="AMINOTRANSFERASE"/>
    <property type="match status" value="1"/>
</dbReference>
<evidence type="ECO:0008006" key="6">
    <source>
        <dbReference type="Google" id="ProtNLM"/>
    </source>
</evidence>
<protein>
    <recommendedName>
        <fullName evidence="6">PLP-dependent transferase</fullName>
    </recommendedName>
</protein>
<dbReference type="SUPFAM" id="SSF53383">
    <property type="entry name" value="PLP-dependent transferases"/>
    <property type="match status" value="1"/>
</dbReference>
<evidence type="ECO:0000313" key="4">
    <source>
        <dbReference type="EMBL" id="KIM52681.1"/>
    </source>
</evidence>
<keyword evidence="2 3" id="KW-0663">Pyridoxal phosphate</keyword>
<proteinExistence type="inferred from homology"/>
<dbReference type="GO" id="GO:0005829">
    <property type="term" value="C:cytosol"/>
    <property type="evidence" value="ECO:0007669"/>
    <property type="project" value="TreeGrafter"/>
</dbReference>
<dbReference type="InterPro" id="IPR015424">
    <property type="entry name" value="PyrdxlP-dep_Trfase"/>
</dbReference>
<dbReference type="CDD" id="cd00610">
    <property type="entry name" value="OAT_like"/>
    <property type="match status" value="1"/>
</dbReference>
<dbReference type="OrthoDB" id="10261433at2759"/>
<evidence type="ECO:0000256" key="1">
    <source>
        <dbReference type="ARBA" id="ARBA00008954"/>
    </source>
</evidence>
<feature type="non-terminal residue" evidence="4">
    <location>
        <position position="389"/>
    </location>
</feature>
<dbReference type="PANTHER" id="PTHR43094:SF1">
    <property type="entry name" value="AMINOTRANSFERASE CLASS-III"/>
    <property type="match status" value="1"/>
</dbReference>
<dbReference type="AlphaFoldDB" id="A0A0C3D9B5"/>
<dbReference type="EMBL" id="KN822203">
    <property type="protein sequence ID" value="KIM52681.1"/>
    <property type="molecule type" value="Genomic_DNA"/>
</dbReference>
<dbReference type="InParanoid" id="A0A0C3D9B5"/>